<evidence type="ECO:0000256" key="1">
    <source>
        <dbReference type="ARBA" id="ARBA00008331"/>
    </source>
</evidence>
<dbReference type="Proteomes" id="UP000501240">
    <property type="component" value="Chromosome"/>
</dbReference>
<dbReference type="PIRSF" id="PIRSF005227">
    <property type="entry name" value="Asp_dh_NAD_syn"/>
    <property type="match status" value="1"/>
</dbReference>
<evidence type="ECO:0000259" key="8">
    <source>
        <dbReference type="Pfam" id="PF03447"/>
    </source>
</evidence>
<comment type="catalytic activity">
    <reaction evidence="6">
        <text>L-aspartate + NAD(+) + H2O = oxaloacetate + NH4(+) + NADH + H(+)</text>
        <dbReference type="Rhea" id="RHEA:11788"/>
        <dbReference type="ChEBI" id="CHEBI:15377"/>
        <dbReference type="ChEBI" id="CHEBI:15378"/>
        <dbReference type="ChEBI" id="CHEBI:16452"/>
        <dbReference type="ChEBI" id="CHEBI:28938"/>
        <dbReference type="ChEBI" id="CHEBI:29991"/>
        <dbReference type="ChEBI" id="CHEBI:57540"/>
        <dbReference type="ChEBI" id="CHEBI:57945"/>
        <dbReference type="EC" id="1.4.1.21"/>
    </reaction>
</comment>
<comment type="similarity">
    <text evidence="1 6">Belongs to the L-aspartate dehydrogenase family.</text>
</comment>
<dbReference type="UniPathway" id="UPA00253">
    <property type="reaction ID" value="UER00456"/>
</dbReference>
<keyword evidence="10" id="KW-1185">Reference proteome</keyword>
<feature type="active site" evidence="6">
    <location>
        <position position="225"/>
    </location>
</feature>
<keyword evidence="5 6" id="KW-0520">NAD</keyword>
<dbReference type="SUPFAM" id="SSF55347">
    <property type="entry name" value="Glyceraldehyde-3-phosphate dehydrogenase-like, C-terminal domain"/>
    <property type="match status" value="1"/>
</dbReference>
<evidence type="ECO:0000259" key="7">
    <source>
        <dbReference type="Pfam" id="PF01958"/>
    </source>
</evidence>
<dbReference type="EMBL" id="CP053892">
    <property type="protein sequence ID" value="QKG24481.1"/>
    <property type="molecule type" value="Genomic_DNA"/>
</dbReference>
<gene>
    <name evidence="6" type="primary">nadX</name>
    <name evidence="9" type="ORF">ACTIVE_6128</name>
</gene>
<dbReference type="GO" id="GO:0009435">
    <property type="term" value="P:NAD+ biosynthetic process"/>
    <property type="evidence" value="ECO:0007669"/>
    <property type="project" value="UniProtKB-UniRule"/>
</dbReference>
<dbReference type="GO" id="GO:0051287">
    <property type="term" value="F:NAD binding"/>
    <property type="evidence" value="ECO:0007669"/>
    <property type="project" value="UniProtKB-UniRule"/>
</dbReference>
<feature type="domain" description="Aspartate/homoserine dehydrogenase NAD-binding" evidence="8">
    <location>
        <begin position="15"/>
        <end position="118"/>
    </location>
</feature>
<dbReference type="Pfam" id="PF03447">
    <property type="entry name" value="NAD_binding_3"/>
    <property type="match status" value="1"/>
</dbReference>
<dbReference type="HAMAP" id="MF_01265">
    <property type="entry name" value="NadX"/>
    <property type="match status" value="1"/>
</dbReference>
<dbReference type="InterPro" id="IPR005106">
    <property type="entry name" value="Asp/hSer_DH_NAD-bd"/>
</dbReference>
<comment type="pathway">
    <text evidence="6">Cofactor biosynthesis; NAD(+) biosynthesis; iminoaspartate from L-aspartate (dehydrogenase route): step 1/1.</text>
</comment>
<dbReference type="InterPro" id="IPR011182">
    <property type="entry name" value="L-Asp_DH"/>
</dbReference>
<dbReference type="InterPro" id="IPR002811">
    <property type="entry name" value="Asp_DH"/>
</dbReference>
<evidence type="ECO:0000256" key="4">
    <source>
        <dbReference type="ARBA" id="ARBA00023002"/>
    </source>
</evidence>
<evidence type="ECO:0000256" key="2">
    <source>
        <dbReference type="ARBA" id="ARBA00022642"/>
    </source>
</evidence>
<feature type="binding site" evidence="6">
    <location>
        <position position="123"/>
    </location>
    <ligand>
        <name>NAD(+)</name>
        <dbReference type="ChEBI" id="CHEBI:57540"/>
    </ligand>
</feature>
<organism evidence="9 10">
    <name type="scientific">Actinomadura verrucosospora</name>
    <dbReference type="NCBI Taxonomy" id="46165"/>
    <lineage>
        <taxon>Bacteria</taxon>
        <taxon>Bacillati</taxon>
        <taxon>Actinomycetota</taxon>
        <taxon>Actinomycetes</taxon>
        <taxon>Streptosporangiales</taxon>
        <taxon>Thermomonosporaceae</taxon>
        <taxon>Actinomadura</taxon>
    </lineage>
</organism>
<dbReference type="GO" id="GO:0016639">
    <property type="term" value="F:oxidoreductase activity, acting on the CH-NH2 group of donors, NAD or NADP as acceptor"/>
    <property type="evidence" value="ECO:0007669"/>
    <property type="project" value="UniProtKB-UniRule"/>
</dbReference>
<protein>
    <recommendedName>
        <fullName evidence="6">L-aspartate dehydrogenase</fullName>
        <ecNumber evidence="6">1.4.1.21</ecNumber>
    </recommendedName>
</protein>
<dbReference type="InterPro" id="IPR020626">
    <property type="entry name" value="Asp_DH_prok"/>
</dbReference>
<feature type="domain" description="Aspartate dehydrogenase" evidence="7">
    <location>
        <begin position="174"/>
        <end position="259"/>
    </location>
</feature>
<dbReference type="SUPFAM" id="SSF51735">
    <property type="entry name" value="NAD(P)-binding Rossmann-fold domains"/>
    <property type="match status" value="1"/>
</dbReference>
<dbReference type="Gene3D" id="3.30.360.10">
    <property type="entry name" value="Dihydrodipicolinate Reductase, domain 2"/>
    <property type="match status" value="1"/>
</dbReference>
<reference evidence="9 10" key="1">
    <citation type="submission" date="2020-05" db="EMBL/GenBank/DDBJ databases">
        <title>Actinomadura verrucosospora NRRL-B18236 (PFL_A860) Genome sequencing and assembly.</title>
        <authorList>
            <person name="Samborskyy M."/>
        </authorList>
    </citation>
    <scope>NUCLEOTIDE SEQUENCE [LARGE SCALE GENOMIC DNA]</scope>
    <source>
        <strain evidence="9 10">NRRL:B18236</strain>
    </source>
</reference>
<keyword evidence="4 6" id="KW-0560">Oxidoreductase</keyword>
<evidence type="ECO:0000313" key="10">
    <source>
        <dbReference type="Proteomes" id="UP000501240"/>
    </source>
</evidence>
<accession>A0A7D3ZN37</accession>
<dbReference type="RefSeq" id="WP_246342282.1">
    <property type="nucleotide sequence ID" value="NZ_CP053892.1"/>
</dbReference>
<evidence type="ECO:0000256" key="6">
    <source>
        <dbReference type="HAMAP-Rule" id="MF_01265"/>
    </source>
</evidence>
<evidence type="ECO:0000313" key="9">
    <source>
        <dbReference type="EMBL" id="QKG24481.1"/>
    </source>
</evidence>
<comment type="function">
    <text evidence="6">Specifically catalyzes the NAD or NADP-dependent dehydrogenation of L-aspartate to iminoaspartate.</text>
</comment>
<dbReference type="EC" id="1.4.1.21" evidence="6"/>
<dbReference type="AlphaFoldDB" id="A0A7D3ZN37"/>
<comment type="miscellaneous">
    <text evidence="6">The iminoaspartate product is unstable in aqueous solution and can decompose to oxaloacetate and ammonia.</text>
</comment>
<dbReference type="PANTHER" id="PTHR31873">
    <property type="entry name" value="L-ASPARTATE DEHYDROGENASE-RELATED"/>
    <property type="match status" value="1"/>
</dbReference>
<dbReference type="Pfam" id="PF01958">
    <property type="entry name" value="Asp_DH_C"/>
    <property type="match status" value="1"/>
</dbReference>
<keyword evidence="3 6" id="KW-0521">NADP</keyword>
<feature type="binding site" evidence="6">
    <location>
        <position position="195"/>
    </location>
    <ligand>
        <name>NAD(+)</name>
        <dbReference type="ChEBI" id="CHEBI:57540"/>
    </ligand>
</feature>
<sequence length="275" mass="27714">MTAVHGAVLRVGVLGHGAIGANVAGALRRGAVPGAVLGGVLTRGGDAAVPASVPDMRGLLASADVVVEAAGGPALREHGPAVLAAGRDLLAVSVGALADEDLFRELTRLTAAGSGRLLVCPGALGGLDALRAAALAGPLTRVRLTSSKAPASLVQPWMDEPAADRLRALRPGDSPVTVFDGDAREAAVRFPRNANVAATVALAAGDWASVRVRLLADPDTPLTRHVVEFAGPVGEYRFELGNLPDPANPATSGLVAHAVLRSLADLVPGAAWRVA</sequence>
<dbReference type="PANTHER" id="PTHR31873:SF6">
    <property type="entry name" value="ASPARTATE DEHYDROGENASE DOMAIN-CONTAINING PROTEIN"/>
    <property type="match status" value="1"/>
</dbReference>
<dbReference type="InterPro" id="IPR036291">
    <property type="entry name" value="NAD(P)-bd_dom_sf"/>
</dbReference>
<evidence type="ECO:0000256" key="5">
    <source>
        <dbReference type="ARBA" id="ARBA00023027"/>
    </source>
</evidence>
<keyword evidence="2 6" id="KW-0662">Pyridine nucleotide biosynthesis</keyword>
<comment type="catalytic activity">
    <reaction evidence="6">
        <text>L-aspartate + NADP(+) + H2O = oxaloacetate + NH4(+) + NADPH + H(+)</text>
        <dbReference type="Rhea" id="RHEA:11784"/>
        <dbReference type="ChEBI" id="CHEBI:15377"/>
        <dbReference type="ChEBI" id="CHEBI:15378"/>
        <dbReference type="ChEBI" id="CHEBI:16452"/>
        <dbReference type="ChEBI" id="CHEBI:28938"/>
        <dbReference type="ChEBI" id="CHEBI:29991"/>
        <dbReference type="ChEBI" id="CHEBI:57783"/>
        <dbReference type="ChEBI" id="CHEBI:58349"/>
        <dbReference type="EC" id="1.4.1.21"/>
    </reaction>
</comment>
<name>A0A7D3ZN37_ACTVE</name>
<evidence type="ECO:0000256" key="3">
    <source>
        <dbReference type="ARBA" id="ARBA00022857"/>
    </source>
</evidence>
<dbReference type="GO" id="GO:0050661">
    <property type="term" value="F:NADP binding"/>
    <property type="evidence" value="ECO:0007669"/>
    <property type="project" value="UniProtKB-UniRule"/>
</dbReference>
<dbReference type="GO" id="GO:0033735">
    <property type="term" value="F:aspartate dehydrogenase [NAD(P)+] activity"/>
    <property type="evidence" value="ECO:0007669"/>
    <property type="project" value="UniProtKB-EC"/>
</dbReference>
<dbReference type="Gene3D" id="3.40.50.720">
    <property type="entry name" value="NAD(P)-binding Rossmann-like Domain"/>
    <property type="match status" value="1"/>
</dbReference>
<proteinExistence type="inferred from homology"/>